<evidence type="ECO:0000313" key="3">
    <source>
        <dbReference type="Proteomes" id="UP001158576"/>
    </source>
</evidence>
<feature type="region of interest" description="Disordered" evidence="1">
    <location>
        <begin position="33"/>
        <end position="68"/>
    </location>
</feature>
<proteinExistence type="predicted"/>
<gene>
    <name evidence="2" type="ORF">OKIOD_LOCUS8611</name>
</gene>
<name>A0ABN7SII9_OIKDI</name>
<accession>A0ABN7SII9</accession>
<dbReference type="Proteomes" id="UP001158576">
    <property type="component" value="Chromosome YSR"/>
</dbReference>
<keyword evidence="3" id="KW-1185">Reference proteome</keyword>
<sequence>MLSNKQELDDFLGGLDRRKPVYEHFMNGMNLNLVQKKTEEKKKAKNASSKTSEEPDSEKPICGDSGIDIKEEKNNADLLDRLEKAACPPEELSNSSSIRSEPKIVELDDDDDDDETKQRVRNLDRQWFLGGKAYFPKFGKFKLD</sequence>
<protein>
    <submittedName>
        <fullName evidence="2">Oidioi.mRNA.OKI2018_I69.YSR.g17053.t1.cds</fullName>
    </submittedName>
</protein>
<dbReference type="EMBL" id="OU015570">
    <property type="protein sequence ID" value="CAG5101402.1"/>
    <property type="molecule type" value="Genomic_DNA"/>
</dbReference>
<feature type="region of interest" description="Disordered" evidence="1">
    <location>
        <begin position="85"/>
        <end position="118"/>
    </location>
</feature>
<organism evidence="2 3">
    <name type="scientific">Oikopleura dioica</name>
    <name type="common">Tunicate</name>
    <dbReference type="NCBI Taxonomy" id="34765"/>
    <lineage>
        <taxon>Eukaryota</taxon>
        <taxon>Metazoa</taxon>
        <taxon>Chordata</taxon>
        <taxon>Tunicata</taxon>
        <taxon>Appendicularia</taxon>
        <taxon>Copelata</taxon>
        <taxon>Oikopleuridae</taxon>
        <taxon>Oikopleura</taxon>
    </lineage>
</organism>
<feature type="compositionally biased region" description="Basic and acidic residues" evidence="1">
    <location>
        <begin position="51"/>
        <end position="68"/>
    </location>
</feature>
<evidence type="ECO:0000256" key="1">
    <source>
        <dbReference type="SAM" id="MobiDB-lite"/>
    </source>
</evidence>
<reference evidence="2 3" key="1">
    <citation type="submission" date="2021-04" db="EMBL/GenBank/DDBJ databases">
        <authorList>
            <person name="Bliznina A."/>
        </authorList>
    </citation>
    <scope>NUCLEOTIDE SEQUENCE [LARGE SCALE GENOMIC DNA]</scope>
</reference>
<evidence type="ECO:0000313" key="2">
    <source>
        <dbReference type="EMBL" id="CAG5101402.1"/>
    </source>
</evidence>